<feature type="domain" description="SLH" evidence="7">
    <location>
        <begin position="95"/>
        <end position="151"/>
    </location>
</feature>
<comment type="similarity">
    <text evidence="1">Belongs to the glycosyl hydrolase 25 family.</text>
</comment>
<dbReference type="Pfam" id="PF01183">
    <property type="entry name" value="Glyco_hydro_25"/>
    <property type="match status" value="1"/>
</dbReference>
<dbReference type="GO" id="GO:0009253">
    <property type="term" value="P:peptidoglycan catabolic process"/>
    <property type="evidence" value="ECO:0007669"/>
    <property type="project" value="InterPro"/>
</dbReference>
<keyword evidence="2" id="KW-0677">Repeat</keyword>
<comment type="caution">
    <text evidence="8">The sequence shown here is derived from an EMBL/GenBank/DDBJ whole genome shotgun (WGS) entry which is preliminary data.</text>
</comment>
<dbReference type="PANTHER" id="PTHR34135:SF2">
    <property type="entry name" value="LYSOZYME"/>
    <property type="match status" value="1"/>
</dbReference>
<keyword evidence="4" id="KW-0326">Glycosidase</keyword>
<dbReference type="GO" id="GO:0016052">
    <property type="term" value="P:carbohydrate catabolic process"/>
    <property type="evidence" value="ECO:0007669"/>
    <property type="project" value="TreeGrafter"/>
</dbReference>
<sequence>MSAKRPPLPALLATLPLALFSLGVPTAAQAAASGFADVSADAWYVGSVAYVQEQGLMSGTSETLFSPDLSMSRAMLATTLYRMAGSPAVSGSDSFSDTQDDDWFASAVLWAQQGSYISGYDAQTFGPNDPVTREQLVTILWRYAGSPQADVSAAFTDEGEFSSWAVQAVHWASSGGLVTGRPGNLFDPSAQTTRAETAAILTRYLQQAPEEEVPETETPEPEAPPSETPEAEAPSESLPPTEETPAPEEPEAPTESAPSESETPEASGPPEGIPILGDPSEAPEETPPATEEPPADGGTSLPPAAEEAVPPNRYDSSFFTVENGFLTYQGGTPSYVGVDVSSHQGKIDWQKVAAAGVEFAMIRVGYRGYTAGSIYQDNYFTANITGALEAGLDVGIYFYSQAVTTAEAAEEARQVLEWIEGYDITYPVVFDWERMKTSSSRTKDTTGETITACAQVFCDIIQDAGYTAMVYCNTSDAGTDFYLSQLQDYPFWLAHYTPDWTPTTFPYHYDMWQYSSSGSVDGIPGRVDLNLCLTDW</sequence>
<dbReference type="Gene3D" id="3.20.20.80">
    <property type="entry name" value="Glycosidases"/>
    <property type="match status" value="1"/>
</dbReference>
<proteinExistence type="inferred from homology"/>
<dbReference type="InterPro" id="IPR002053">
    <property type="entry name" value="Glyco_hydro_25"/>
</dbReference>
<reference evidence="8" key="1">
    <citation type="journal article" date="2021" name="PeerJ">
        <title>Extensive microbial diversity within the chicken gut microbiome revealed by metagenomics and culture.</title>
        <authorList>
            <person name="Gilroy R."/>
            <person name="Ravi A."/>
            <person name="Getino M."/>
            <person name="Pursley I."/>
            <person name="Horton D.L."/>
            <person name="Alikhan N.F."/>
            <person name="Baker D."/>
            <person name="Gharbi K."/>
            <person name="Hall N."/>
            <person name="Watson M."/>
            <person name="Adriaenssens E.M."/>
            <person name="Foster-Nyarko E."/>
            <person name="Jarju S."/>
            <person name="Secka A."/>
            <person name="Antonio M."/>
            <person name="Oren A."/>
            <person name="Chaudhuri R.R."/>
            <person name="La Ragione R."/>
            <person name="Hildebrand F."/>
            <person name="Pallen M.J."/>
        </authorList>
    </citation>
    <scope>NUCLEOTIDE SEQUENCE</scope>
    <source>
        <strain evidence="8">CHK186-1790</strain>
    </source>
</reference>
<accession>A0A9D2NX25</accession>
<evidence type="ECO:0000256" key="5">
    <source>
        <dbReference type="SAM" id="MobiDB-lite"/>
    </source>
</evidence>
<feature type="compositionally biased region" description="Acidic residues" evidence="5">
    <location>
        <begin position="209"/>
        <end position="220"/>
    </location>
</feature>
<dbReference type="SMART" id="SM00641">
    <property type="entry name" value="Glyco_25"/>
    <property type="match status" value="1"/>
</dbReference>
<dbReference type="Proteomes" id="UP000823882">
    <property type="component" value="Unassembled WGS sequence"/>
</dbReference>
<dbReference type="GO" id="GO:0016998">
    <property type="term" value="P:cell wall macromolecule catabolic process"/>
    <property type="evidence" value="ECO:0007669"/>
    <property type="project" value="InterPro"/>
</dbReference>
<dbReference type="InterPro" id="IPR017853">
    <property type="entry name" value="GH"/>
</dbReference>
<dbReference type="PROSITE" id="PS51272">
    <property type="entry name" value="SLH"/>
    <property type="match status" value="3"/>
</dbReference>
<protein>
    <submittedName>
        <fullName evidence="8">S-layer homology domain-containing protein</fullName>
    </submittedName>
</protein>
<dbReference type="AlphaFoldDB" id="A0A9D2NX25"/>
<dbReference type="InterPro" id="IPR001119">
    <property type="entry name" value="SLH_dom"/>
</dbReference>
<dbReference type="InterPro" id="IPR018077">
    <property type="entry name" value="Glyco_hydro_fam25_subgr"/>
</dbReference>
<gene>
    <name evidence="8" type="ORF">H9701_01760</name>
</gene>
<evidence type="ECO:0000256" key="4">
    <source>
        <dbReference type="ARBA" id="ARBA00023295"/>
    </source>
</evidence>
<dbReference type="EMBL" id="DWWJ01000031">
    <property type="protein sequence ID" value="HJC40266.1"/>
    <property type="molecule type" value="Genomic_DNA"/>
</dbReference>
<keyword evidence="3" id="KW-0378">Hydrolase</keyword>
<evidence type="ECO:0000259" key="7">
    <source>
        <dbReference type="PROSITE" id="PS51272"/>
    </source>
</evidence>
<feature type="chain" id="PRO_5038723460" evidence="6">
    <location>
        <begin position="31"/>
        <end position="536"/>
    </location>
</feature>
<feature type="compositionally biased region" description="Low complexity" evidence="5">
    <location>
        <begin position="231"/>
        <end position="244"/>
    </location>
</feature>
<feature type="compositionally biased region" description="Low complexity" evidence="5">
    <location>
        <begin position="253"/>
        <end position="270"/>
    </location>
</feature>
<evidence type="ECO:0000256" key="3">
    <source>
        <dbReference type="ARBA" id="ARBA00022801"/>
    </source>
</evidence>
<evidence type="ECO:0000256" key="1">
    <source>
        <dbReference type="ARBA" id="ARBA00010646"/>
    </source>
</evidence>
<evidence type="ECO:0000256" key="2">
    <source>
        <dbReference type="ARBA" id="ARBA00022737"/>
    </source>
</evidence>
<reference evidence="8" key="2">
    <citation type="submission" date="2021-04" db="EMBL/GenBank/DDBJ databases">
        <authorList>
            <person name="Gilroy R."/>
        </authorList>
    </citation>
    <scope>NUCLEOTIDE SEQUENCE</scope>
    <source>
        <strain evidence="8">CHK186-1790</strain>
    </source>
</reference>
<feature type="signal peptide" evidence="6">
    <location>
        <begin position="1"/>
        <end position="30"/>
    </location>
</feature>
<dbReference type="PANTHER" id="PTHR34135">
    <property type="entry name" value="LYSOZYME"/>
    <property type="match status" value="1"/>
</dbReference>
<organism evidence="8 9">
    <name type="scientific">Candidatus Intestinimonas pullistercoris</name>
    <dbReference type="NCBI Taxonomy" id="2838623"/>
    <lineage>
        <taxon>Bacteria</taxon>
        <taxon>Bacillati</taxon>
        <taxon>Bacillota</taxon>
        <taxon>Clostridia</taxon>
        <taxon>Eubacteriales</taxon>
        <taxon>Intestinimonas</taxon>
    </lineage>
</organism>
<feature type="domain" description="SLH" evidence="7">
    <location>
        <begin position="31"/>
        <end position="94"/>
    </location>
</feature>
<evidence type="ECO:0000256" key="6">
    <source>
        <dbReference type="SAM" id="SignalP"/>
    </source>
</evidence>
<feature type="domain" description="SLH" evidence="7">
    <location>
        <begin position="152"/>
        <end position="215"/>
    </location>
</feature>
<dbReference type="SUPFAM" id="SSF51445">
    <property type="entry name" value="(Trans)glycosidases"/>
    <property type="match status" value="1"/>
</dbReference>
<dbReference type="Pfam" id="PF00395">
    <property type="entry name" value="SLH"/>
    <property type="match status" value="3"/>
</dbReference>
<evidence type="ECO:0000313" key="9">
    <source>
        <dbReference type="Proteomes" id="UP000823882"/>
    </source>
</evidence>
<dbReference type="GO" id="GO:0003796">
    <property type="term" value="F:lysozyme activity"/>
    <property type="evidence" value="ECO:0007669"/>
    <property type="project" value="InterPro"/>
</dbReference>
<dbReference type="PROSITE" id="PS51904">
    <property type="entry name" value="GLYCOSYL_HYDROL_F25_2"/>
    <property type="match status" value="1"/>
</dbReference>
<name>A0A9D2NX25_9FIRM</name>
<feature type="region of interest" description="Disordered" evidence="5">
    <location>
        <begin position="207"/>
        <end position="315"/>
    </location>
</feature>
<dbReference type="CDD" id="cd06414">
    <property type="entry name" value="GH25_LytC-like"/>
    <property type="match status" value="1"/>
</dbReference>
<evidence type="ECO:0000313" key="8">
    <source>
        <dbReference type="EMBL" id="HJC40266.1"/>
    </source>
</evidence>
<keyword evidence="6" id="KW-0732">Signal</keyword>